<accession>A0AAV7UMD7</accession>
<dbReference type="AlphaFoldDB" id="A0AAV7UMD7"/>
<proteinExistence type="predicted"/>
<evidence type="ECO:0000256" key="1">
    <source>
        <dbReference type="SAM" id="Coils"/>
    </source>
</evidence>
<comment type="caution">
    <text evidence="2">The sequence shown here is derived from an EMBL/GenBank/DDBJ whole genome shotgun (WGS) entry which is preliminary data.</text>
</comment>
<reference evidence="2" key="1">
    <citation type="journal article" date="2022" name="bioRxiv">
        <title>Sequencing and chromosome-scale assembly of the giantPleurodeles waltlgenome.</title>
        <authorList>
            <person name="Brown T."/>
            <person name="Elewa A."/>
            <person name="Iarovenko S."/>
            <person name="Subramanian E."/>
            <person name="Araus A.J."/>
            <person name="Petzold A."/>
            <person name="Susuki M."/>
            <person name="Suzuki K.-i.T."/>
            <person name="Hayashi T."/>
            <person name="Toyoda A."/>
            <person name="Oliveira C."/>
            <person name="Osipova E."/>
            <person name="Leigh N.D."/>
            <person name="Simon A."/>
            <person name="Yun M.H."/>
        </authorList>
    </citation>
    <scope>NUCLEOTIDE SEQUENCE</scope>
    <source>
        <strain evidence="2">20211129_DDA</strain>
        <tissue evidence="2">Liver</tissue>
    </source>
</reference>
<feature type="coiled-coil region" evidence="1">
    <location>
        <begin position="210"/>
        <end position="237"/>
    </location>
</feature>
<evidence type="ECO:0000313" key="2">
    <source>
        <dbReference type="EMBL" id="KAJ1190165.1"/>
    </source>
</evidence>
<keyword evidence="3" id="KW-1185">Reference proteome</keyword>
<evidence type="ECO:0000313" key="3">
    <source>
        <dbReference type="Proteomes" id="UP001066276"/>
    </source>
</evidence>
<protein>
    <submittedName>
        <fullName evidence="2">Uncharacterized protein</fullName>
    </submittedName>
</protein>
<keyword evidence="1" id="KW-0175">Coiled coil</keyword>
<dbReference type="Proteomes" id="UP001066276">
    <property type="component" value="Chromosome 3_1"/>
</dbReference>
<sequence length="242" mass="26847">MANSAIDLSLFESKESGEEERKVYLGFTCPAAGQQDHREGLDCRTTMLMINPTPQNTIKRADRKFPRACFLALRGPGAPFSGSCCIGAAPPEEVWIGTLRSVTFVSGSAKRTAVLKAKSATLPDTKEKLLSGLCEIRWVETNASVRFFDTYLTVVDSLIEISDWQDHTTSSKAEQFLTAVQSHNLIVALHILARFSGQLLPVSAALQIPNTDLLESIEQIEKIKQKKQENRDKAEEHFMNFS</sequence>
<name>A0AAV7UMD7_PLEWA</name>
<gene>
    <name evidence="2" type="ORF">NDU88_006904</name>
</gene>
<dbReference type="EMBL" id="JANPWB010000005">
    <property type="protein sequence ID" value="KAJ1190165.1"/>
    <property type="molecule type" value="Genomic_DNA"/>
</dbReference>
<organism evidence="2 3">
    <name type="scientific">Pleurodeles waltl</name>
    <name type="common">Iberian ribbed newt</name>
    <dbReference type="NCBI Taxonomy" id="8319"/>
    <lineage>
        <taxon>Eukaryota</taxon>
        <taxon>Metazoa</taxon>
        <taxon>Chordata</taxon>
        <taxon>Craniata</taxon>
        <taxon>Vertebrata</taxon>
        <taxon>Euteleostomi</taxon>
        <taxon>Amphibia</taxon>
        <taxon>Batrachia</taxon>
        <taxon>Caudata</taxon>
        <taxon>Salamandroidea</taxon>
        <taxon>Salamandridae</taxon>
        <taxon>Pleurodelinae</taxon>
        <taxon>Pleurodeles</taxon>
    </lineage>
</organism>